<comment type="caution">
    <text evidence="4">The sequence shown here is derived from an EMBL/GenBank/DDBJ whole genome shotgun (WGS) entry which is preliminary data.</text>
</comment>
<dbReference type="SUPFAM" id="SSF55811">
    <property type="entry name" value="Nudix"/>
    <property type="match status" value="1"/>
</dbReference>
<reference evidence="4" key="1">
    <citation type="journal article" date="2014" name="Int. J. Syst. Evol. Microbiol.">
        <title>Complete genome sequence of Corynebacterium casei LMG S-19264T (=DSM 44701T), isolated from a smear-ripened cheese.</title>
        <authorList>
            <consortium name="US DOE Joint Genome Institute (JGI-PGF)"/>
            <person name="Walter F."/>
            <person name="Albersmeier A."/>
            <person name="Kalinowski J."/>
            <person name="Ruckert C."/>
        </authorList>
    </citation>
    <scope>NUCLEOTIDE SEQUENCE</scope>
    <source>
        <strain evidence="4">KCTC 32501</strain>
    </source>
</reference>
<evidence type="ECO:0000313" key="5">
    <source>
        <dbReference type="Proteomes" id="UP000614287"/>
    </source>
</evidence>
<dbReference type="InterPro" id="IPR000086">
    <property type="entry name" value="NUDIX_hydrolase_dom"/>
</dbReference>
<name>A0A8J3CNE1_9BURK</name>
<dbReference type="PROSITE" id="PS51462">
    <property type="entry name" value="NUDIX"/>
    <property type="match status" value="1"/>
</dbReference>
<dbReference type="CDD" id="cd04664">
    <property type="entry name" value="NUDIX_DHNTPase_like"/>
    <property type="match status" value="1"/>
</dbReference>
<dbReference type="GO" id="GO:0008828">
    <property type="term" value="F:dATP diphosphatase activity"/>
    <property type="evidence" value="ECO:0007669"/>
    <property type="project" value="InterPro"/>
</dbReference>
<reference evidence="4" key="2">
    <citation type="submission" date="2020-09" db="EMBL/GenBank/DDBJ databases">
        <authorList>
            <person name="Sun Q."/>
            <person name="Kim S."/>
        </authorList>
    </citation>
    <scope>NUCLEOTIDE SEQUENCE</scope>
    <source>
        <strain evidence="4">KCTC 32501</strain>
    </source>
</reference>
<comment type="cofactor">
    <cofactor evidence="2">
        <name>Mg(2+)</name>
        <dbReference type="ChEBI" id="CHEBI:18420"/>
    </cofactor>
    <text evidence="2">Binds 1 Mg(2+) ion per subunit.</text>
</comment>
<dbReference type="Proteomes" id="UP000614287">
    <property type="component" value="Unassembled WGS sequence"/>
</dbReference>
<feature type="binding site" evidence="2">
    <location>
        <position position="137"/>
    </location>
    <ligand>
        <name>Mg(2+)</name>
        <dbReference type="ChEBI" id="CHEBI:18420"/>
    </ligand>
</feature>
<evidence type="ECO:0000313" key="4">
    <source>
        <dbReference type="EMBL" id="GHA74396.1"/>
    </source>
</evidence>
<keyword evidence="5" id="KW-1185">Reference proteome</keyword>
<keyword evidence="2" id="KW-0479">Metal-binding</keyword>
<feature type="binding site" evidence="1">
    <location>
        <position position="155"/>
    </location>
    <ligand>
        <name>substrate</name>
    </ligand>
</feature>
<dbReference type="Gene3D" id="3.90.79.10">
    <property type="entry name" value="Nucleoside Triphosphate Pyrophosphohydrolase"/>
    <property type="match status" value="1"/>
</dbReference>
<evidence type="ECO:0000256" key="1">
    <source>
        <dbReference type="PIRSR" id="PIRSR603564-1"/>
    </source>
</evidence>
<dbReference type="EMBL" id="BMZG01000007">
    <property type="protein sequence ID" value="GHA74396.1"/>
    <property type="molecule type" value="Genomic_DNA"/>
</dbReference>
<proteinExistence type="predicted"/>
<dbReference type="GO" id="GO:0046656">
    <property type="term" value="P:folic acid biosynthetic process"/>
    <property type="evidence" value="ECO:0007669"/>
    <property type="project" value="InterPro"/>
</dbReference>
<feature type="binding site" evidence="2">
    <location>
        <position position="75"/>
    </location>
    <ligand>
        <name>Mg(2+)</name>
        <dbReference type="ChEBI" id="CHEBI:18420"/>
    </ligand>
</feature>
<evidence type="ECO:0000259" key="3">
    <source>
        <dbReference type="PROSITE" id="PS51462"/>
    </source>
</evidence>
<evidence type="ECO:0000256" key="2">
    <source>
        <dbReference type="PIRSR" id="PIRSR603564-2"/>
    </source>
</evidence>
<feature type="domain" description="Nudix hydrolase" evidence="3">
    <location>
        <begin position="19"/>
        <end position="166"/>
    </location>
</feature>
<keyword evidence="2" id="KW-0460">Magnesium</keyword>
<dbReference type="PRINTS" id="PR01404">
    <property type="entry name" value="NPPPHYDRLASE"/>
</dbReference>
<protein>
    <submittedName>
        <fullName evidence="4">NUDIX pyrophosphatase</fullName>
    </submittedName>
</protein>
<dbReference type="GO" id="GO:0046872">
    <property type="term" value="F:metal ion binding"/>
    <property type="evidence" value="ECO:0007669"/>
    <property type="project" value="UniProtKB-KW"/>
</dbReference>
<dbReference type="PANTHER" id="PTHR43736:SF1">
    <property type="entry name" value="DIHYDRONEOPTERIN TRIPHOSPHATE DIPHOSPHATASE"/>
    <property type="match status" value="1"/>
</dbReference>
<feature type="binding site" evidence="1">
    <location>
        <position position="40"/>
    </location>
    <ligand>
        <name>substrate</name>
    </ligand>
</feature>
<gene>
    <name evidence="4" type="primary">ntpA</name>
    <name evidence="4" type="ORF">GCM10009007_14210</name>
</gene>
<dbReference type="InterPro" id="IPR003564">
    <property type="entry name" value="DHNTPase"/>
</dbReference>
<dbReference type="AlphaFoldDB" id="A0A8J3CNE1"/>
<feature type="binding site" evidence="2">
    <location>
        <position position="79"/>
    </location>
    <ligand>
        <name>Mg(2+)</name>
        <dbReference type="ChEBI" id="CHEBI:18420"/>
    </ligand>
</feature>
<sequence>MTPYFEAHFHSIFNPMTPKIPISVLVIVYTPDLQVLMMKRTQKAHTGDFEKDFWQCITGSLDTPNESPRDAAVRELFEETGLIASEHELQDWQHTSEYEIFPQWRHRYASGVTQNTEHWFGLLVPNTSVQITLAPLEHTHHQWLPYRQAADLCFSWNNADAIRTLPERLTMTTKDKES</sequence>
<dbReference type="PANTHER" id="PTHR43736">
    <property type="entry name" value="ADP-RIBOSE PYROPHOSPHATASE"/>
    <property type="match status" value="1"/>
</dbReference>
<dbReference type="InterPro" id="IPR015797">
    <property type="entry name" value="NUDIX_hydrolase-like_dom_sf"/>
</dbReference>
<feature type="binding site" evidence="1">
    <location>
        <position position="19"/>
    </location>
    <ligand>
        <name>substrate</name>
    </ligand>
</feature>
<dbReference type="NCBIfam" id="NF006961">
    <property type="entry name" value="PRK09438.1"/>
    <property type="match status" value="1"/>
</dbReference>
<dbReference type="GO" id="GO:0019177">
    <property type="term" value="F:dihydroneopterin triphosphate pyrophosphohydrolase activity"/>
    <property type="evidence" value="ECO:0007669"/>
    <property type="project" value="InterPro"/>
</dbReference>
<accession>A0A8J3CNE1</accession>
<dbReference type="Pfam" id="PF00293">
    <property type="entry name" value="NUDIX"/>
    <property type="match status" value="1"/>
</dbReference>
<feature type="binding site" evidence="1">
    <location>
        <position position="58"/>
    </location>
    <ligand>
        <name>substrate</name>
    </ligand>
</feature>
<organism evidence="4 5">
    <name type="scientific">Formosimonas limnophila</name>
    <dbReference type="NCBI Taxonomy" id="1384487"/>
    <lineage>
        <taxon>Bacteria</taxon>
        <taxon>Pseudomonadati</taxon>
        <taxon>Pseudomonadota</taxon>
        <taxon>Betaproteobacteria</taxon>
        <taxon>Burkholderiales</taxon>
        <taxon>Burkholderiaceae</taxon>
        <taxon>Formosimonas</taxon>
    </lineage>
</organism>